<name>A0A7T8E8N2_9GAMM</name>
<evidence type="ECO:0000256" key="1">
    <source>
        <dbReference type="SAM" id="SignalP"/>
    </source>
</evidence>
<accession>A0A7T8E8N2</accession>
<feature type="signal peptide" evidence="1">
    <location>
        <begin position="1"/>
        <end position="24"/>
    </location>
</feature>
<protein>
    <submittedName>
        <fullName evidence="2">Uncharacterized protein</fullName>
    </submittedName>
</protein>
<feature type="chain" id="PRO_5031245656" evidence="1">
    <location>
        <begin position="25"/>
        <end position="122"/>
    </location>
</feature>
<keyword evidence="1" id="KW-0732">Signal</keyword>
<dbReference type="RefSeq" id="WP_181881380.1">
    <property type="nucleotide sequence ID" value="NZ_CP032664.1"/>
</dbReference>
<proteinExistence type="predicted"/>
<reference evidence="2" key="1">
    <citation type="submission" date="2018-09" db="EMBL/GenBank/DDBJ databases">
        <title>Genome sequencing and analysis.</title>
        <authorList>
            <person name="Huang Y.-T."/>
        </authorList>
    </citation>
    <scope>NUCLEOTIDE SEQUENCE</scope>
    <source>
        <strain evidence="2">HIDE</strain>
    </source>
</reference>
<dbReference type="AlphaFoldDB" id="A0A7T8E8N2"/>
<organism evidence="2">
    <name type="scientific">Shewanella algae</name>
    <dbReference type="NCBI Taxonomy" id="38313"/>
    <lineage>
        <taxon>Bacteria</taxon>
        <taxon>Pseudomonadati</taxon>
        <taxon>Pseudomonadota</taxon>
        <taxon>Gammaproteobacteria</taxon>
        <taxon>Alteromonadales</taxon>
        <taxon>Shewanellaceae</taxon>
        <taxon>Shewanella</taxon>
    </lineage>
</organism>
<sequence>MMRSLLLILTLIMTLGQAMMPAAASIAVSEHQPMATMNPSASARMTMDMDCCQGQQHCPDCDLGMDCGTMGNCASHCTPGVSLLTTSHPLVMTGSQQITLPSWSLQTAILSQQTPPPNSVQM</sequence>
<evidence type="ECO:0000313" key="2">
    <source>
        <dbReference type="EMBL" id="QQO81826.1"/>
    </source>
</evidence>
<gene>
    <name evidence="2" type="ORF">D7032_00280</name>
</gene>
<dbReference type="EMBL" id="CP032664">
    <property type="protein sequence ID" value="QQO81826.1"/>
    <property type="molecule type" value="Genomic_DNA"/>
</dbReference>